<name>A0ABR7Q2E3_9BURK</name>
<dbReference type="Proteomes" id="UP000736373">
    <property type="component" value="Unassembled WGS sequence"/>
</dbReference>
<evidence type="ECO:0000256" key="1">
    <source>
        <dbReference type="SAM" id="Coils"/>
    </source>
</evidence>
<protein>
    <submittedName>
        <fullName evidence="2">Uncharacterized protein</fullName>
    </submittedName>
</protein>
<evidence type="ECO:0000313" key="3">
    <source>
        <dbReference type="Proteomes" id="UP000736373"/>
    </source>
</evidence>
<sequence>MSTHYGHTWPVPDFDRLVTYGEFAQRRYAIGKAAVDAARQYREARLVENQERQLQAEQIANQQFANSMSAWANYMHAVNARQPQTVHLTGAPIHCTTTNLGGGMASTNCN</sequence>
<keyword evidence="3" id="KW-1185">Reference proteome</keyword>
<feature type="coiled-coil region" evidence="1">
    <location>
        <begin position="37"/>
        <end position="67"/>
    </location>
</feature>
<comment type="caution">
    <text evidence="2">The sequence shown here is derived from an EMBL/GenBank/DDBJ whole genome shotgun (WGS) entry which is preliminary data.</text>
</comment>
<evidence type="ECO:0000313" key="2">
    <source>
        <dbReference type="EMBL" id="MBC8752539.1"/>
    </source>
</evidence>
<keyword evidence="1" id="KW-0175">Coiled coil</keyword>
<organism evidence="2 3">
    <name type="scientific">Paraburkholderia podalyriae</name>
    <dbReference type="NCBI Taxonomy" id="1938811"/>
    <lineage>
        <taxon>Bacteria</taxon>
        <taxon>Pseudomonadati</taxon>
        <taxon>Pseudomonadota</taxon>
        <taxon>Betaproteobacteria</taxon>
        <taxon>Burkholderiales</taxon>
        <taxon>Burkholderiaceae</taxon>
        <taxon>Paraburkholderia</taxon>
    </lineage>
</organism>
<gene>
    <name evidence="2" type="ORF">F6X42_40995</name>
</gene>
<dbReference type="RefSeq" id="WP_187639386.1">
    <property type="nucleotide sequence ID" value="NZ_VZQQ01000113.1"/>
</dbReference>
<proteinExistence type="predicted"/>
<accession>A0ABR7Q2E3</accession>
<dbReference type="EMBL" id="VZQQ01000113">
    <property type="protein sequence ID" value="MBC8752539.1"/>
    <property type="molecule type" value="Genomic_DNA"/>
</dbReference>
<reference evidence="2 3" key="1">
    <citation type="submission" date="2019-09" db="EMBL/GenBank/DDBJ databases">
        <title>Paraburkholderia podalyriae sp. nov., A South African Podalyria-associated rhizobium.</title>
        <authorList>
            <person name="Mavima L."/>
            <person name="Beukes C.W."/>
            <person name="Palmer M."/>
            <person name="De Meyer S.E."/>
            <person name="James E.K."/>
            <person name="Maluk M."/>
            <person name="Avontuur J.R."/>
            <person name="Chan W.Y."/>
            <person name="Venter S.N."/>
            <person name="Steenkamp E.T."/>
        </authorList>
    </citation>
    <scope>NUCLEOTIDE SEQUENCE [LARGE SCALE GENOMIC DNA]</scope>
    <source>
        <strain evidence="2 3">WC7.3b</strain>
    </source>
</reference>